<accession>A0A9C7GE21</accession>
<dbReference type="Proteomes" id="UP000789845">
    <property type="component" value="Unassembled WGS sequence"/>
</dbReference>
<gene>
    <name evidence="1" type="ORF">NEOCIP111885_04419</name>
</gene>
<keyword evidence="2" id="KW-1185">Reference proteome</keyword>
<dbReference type="AlphaFoldDB" id="A0A9C7GE21"/>
<dbReference type="EMBL" id="CAKJTG010000044">
    <property type="protein sequence ID" value="CAG9610644.1"/>
    <property type="molecule type" value="Genomic_DNA"/>
</dbReference>
<sequence length="105" mass="12461">MQLQPLRIPGGWEIIWNKFIEIDPLMINDKDDDLWLDFSEDILLIINKFKNVTLDLGWYPSINPSGTFRIYLISNEDFNNPMEIYDSRSKDEIVSKIEYLLTKFS</sequence>
<protein>
    <submittedName>
        <fullName evidence="1">Uncharacterized protein</fullName>
    </submittedName>
</protein>
<evidence type="ECO:0000313" key="2">
    <source>
        <dbReference type="Proteomes" id="UP000789845"/>
    </source>
</evidence>
<proteinExistence type="predicted"/>
<reference evidence="1" key="1">
    <citation type="submission" date="2021-10" db="EMBL/GenBank/DDBJ databases">
        <authorList>
            <person name="Criscuolo A."/>
        </authorList>
    </citation>
    <scope>NUCLEOTIDE SEQUENCE</scope>
    <source>
        <strain evidence="1">CIP111885</strain>
    </source>
</reference>
<organism evidence="1 2">
    <name type="scientific">Pseudoneobacillus rhizosphaerae</name>
    <dbReference type="NCBI Taxonomy" id="2880968"/>
    <lineage>
        <taxon>Bacteria</taxon>
        <taxon>Bacillati</taxon>
        <taxon>Bacillota</taxon>
        <taxon>Bacilli</taxon>
        <taxon>Bacillales</taxon>
        <taxon>Bacillaceae</taxon>
        <taxon>Pseudoneobacillus</taxon>
    </lineage>
</organism>
<evidence type="ECO:0000313" key="1">
    <source>
        <dbReference type="EMBL" id="CAG9610644.1"/>
    </source>
</evidence>
<name>A0A9C7GE21_9BACI</name>
<comment type="caution">
    <text evidence="1">The sequence shown here is derived from an EMBL/GenBank/DDBJ whole genome shotgun (WGS) entry which is preliminary data.</text>
</comment>
<dbReference type="RefSeq" id="WP_230499003.1">
    <property type="nucleotide sequence ID" value="NZ_CAKJTG010000044.1"/>
</dbReference>